<dbReference type="InterPro" id="IPR036388">
    <property type="entry name" value="WH-like_DNA-bd_sf"/>
</dbReference>
<keyword evidence="1" id="KW-0805">Transcription regulation</keyword>
<keyword evidence="3" id="KW-0804">Transcription</keyword>
<dbReference type="SUPFAM" id="SSF46689">
    <property type="entry name" value="Homeodomain-like"/>
    <property type="match status" value="1"/>
</dbReference>
<organism evidence="6 7">
    <name type="scientific">Dubosiella newyorkensis</name>
    <dbReference type="NCBI Taxonomy" id="1862672"/>
    <lineage>
        <taxon>Bacteria</taxon>
        <taxon>Bacillati</taxon>
        <taxon>Bacillota</taxon>
        <taxon>Erysipelotrichia</taxon>
        <taxon>Erysipelotrichales</taxon>
        <taxon>Erysipelotrichaceae</taxon>
        <taxon>Dubosiella</taxon>
    </lineage>
</organism>
<dbReference type="GO" id="GO:0097367">
    <property type="term" value="F:carbohydrate derivative binding"/>
    <property type="evidence" value="ECO:0007669"/>
    <property type="project" value="InterPro"/>
</dbReference>
<dbReference type="STRING" id="1862672.BO225_07310"/>
<dbReference type="PANTHER" id="PTHR30514">
    <property type="entry name" value="GLUCOKINASE"/>
    <property type="match status" value="1"/>
</dbReference>
<evidence type="ECO:0000259" key="5">
    <source>
        <dbReference type="PROSITE" id="PS51464"/>
    </source>
</evidence>
<sequence>MLIQEKLKKEDFSASQRAVADYILKQGLEIKDMTVRMIAKATYTSSATLIRIAHKLGYTGWEELKHDFLEEQKYLQSHFAHVDANLPFQESDSPTSIVHKIATLEKEAIDDTLSLIDQDELEQVVDILMDARTINIMGMNNTVYQAEEFVIKMGRIGYHAFFQSPNGEGAYNGTLYEKDSCLIILSYTGETSKFLQIAQECKQQRVPVIAITSLGDNSLSKLCDYTLRICTREKQYSKISWFTLDVANNFILNVLYSLIFAHDYEKNLRYKIEHAKKIEVNRKASSSIIIEDLDNSFDQDF</sequence>
<dbReference type="PROSITE" id="PS51464">
    <property type="entry name" value="SIS"/>
    <property type="match status" value="1"/>
</dbReference>
<dbReference type="EMBL" id="MPKA01000069">
    <property type="protein sequence ID" value="OLU46082.1"/>
    <property type="molecule type" value="Genomic_DNA"/>
</dbReference>
<dbReference type="InterPro" id="IPR035472">
    <property type="entry name" value="RpiR-like_SIS"/>
</dbReference>
<evidence type="ECO:0000256" key="2">
    <source>
        <dbReference type="ARBA" id="ARBA00023125"/>
    </source>
</evidence>
<evidence type="ECO:0000256" key="3">
    <source>
        <dbReference type="ARBA" id="ARBA00023163"/>
    </source>
</evidence>
<feature type="domain" description="SIS" evidence="5">
    <location>
        <begin position="124"/>
        <end position="265"/>
    </location>
</feature>
<dbReference type="InterPro" id="IPR001347">
    <property type="entry name" value="SIS_dom"/>
</dbReference>
<dbReference type="PANTHER" id="PTHR30514:SF10">
    <property type="entry name" value="MURR_RPIR FAMILY TRANSCRIPTIONAL REGULATOR"/>
    <property type="match status" value="1"/>
</dbReference>
<dbReference type="GO" id="GO:0003700">
    <property type="term" value="F:DNA-binding transcription factor activity"/>
    <property type="evidence" value="ECO:0007669"/>
    <property type="project" value="InterPro"/>
</dbReference>
<dbReference type="SUPFAM" id="SSF53697">
    <property type="entry name" value="SIS domain"/>
    <property type="match status" value="1"/>
</dbReference>
<dbReference type="Gene3D" id="3.40.50.10490">
    <property type="entry name" value="Glucose-6-phosphate isomerase like protein, domain 1"/>
    <property type="match status" value="1"/>
</dbReference>
<dbReference type="InterPro" id="IPR047640">
    <property type="entry name" value="RpiR-like"/>
</dbReference>
<dbReference type="PROSITE" id="PS51071">
    <property type="entry name" value="HTH_RPIR"/>
    <property type="match status" value="1"/>
</dbReference>
<name>A0A1U7NLX2_9FIRM</name>
<accession>A0A1U7NLX2</accession>
<dbReference type="Pfam" id="PF01418">
    <property type="entry name" value="HTH_6"/>
    <property type="match status" value="1"/>
</dbReference>
<feature type="domain" description="HTH rpiR-type" evidence="4">
    <location>
        <begin position="1"/>
        <end position="75"/>
    </location>
</feature>
<proteinExistence type="predicted"/>
<evidence type="ECO:0000259" key="4">
    <source>
        <dbReference type="PROSITE" id="PS51071"/>
    </source>
</evidence>
<dbReference type="RefSeq" id="WP_076341621.1">
    <property type="nucleotide sequence ID" value="NZ_CAJTMI010000048.1"/>
</dbReference>
<evidence type="ECO:0000313" key="6">
    <source>
        <dbReference type="EMBL" id="OLU46082.1"/>
    </source>
</evidence>
<dbReference type="Pfam" id="PF01380">
    <property type="entry name" value="SIS"/>
    <property type="match status" value="1"/>
</dbReference>
<evidence type="ECO:0008006" key="8">
    <source>
        <dbReference type="Google" id="ProtNLM"/>
    </source>
</evidence>
<dbReference type="CDD" id="cd05013">
    <property type="entry name" value="SIS_RpiR"/>
    <property type="match status" value="1"/>
</dbReference>
<dbReference type="Gene3D" id="1.10.10.10">
    <property type="entry name" value="Winged helix-like DNA-binding domain superfamily/Winged helix DNA-binding domain"/>
    <property type="match status" value="1"/>
</dbReference>
<evidence type="ECO:0000256" key="1">
    <source>
        <dbReference type="ARBA" id="ARBA00023015"/>
    </source>
</evidence>
<protein>
    <recommendedName>
        <fullName evidence="8">Sugar isomerase</fullName>
    </recommendedName>
</protein>
<dbReference type="InterPro" id="IPR009057">
    <property type="entry name" value="Homeodomain-like_sf"/>
</dbReference>
<keyword evidence="2" id="KW-0238">DNA-binding</keyword>
<reference evidence="6 7" key="1">
    <citation type="submission" date="2016-11" db="EMBL/GenBank/DDBJ databases">
        <title>Description of two novel members of the family Erysipelotrichaceae: Ileibacterium lipovorans gen. nov., sp. nov. and Dubosiella newyorkensis, gen. nov., sp. nov.</title>
        <authorList>
            <person name="Cox L.M."/>
            <person name="Sohn J."/>
            <person name="Tyrrell K.L."/>
            <person name="Citron D.M."/>
            <person name="Lawson P.A."/>
            <person name="Patel N.B."/>
            <person name="Iizumi T."/>
            <person name="Perez-Perez G.I."/>
            <person name="Goldstein E.J."/>
            <person name="Blaser M.J."/>
        </authorList>
    </citation>
    <scope>NUCLEOTIDE SEQUENCE [LARGE SCALE GENOMIC DNA]</scope>
    <source>
        <strain evidence="6 7">NYU-BL-A4</strain>
    </source>
</reference>
<dbReference type="GO" id="GO:1901135">
    <property type="term" value="P:carbohydrate derivative metabolic process"/>
    <property type="evidence" value="ECO:0007669"/>
    <property type="project" value="InterPro"/>
</dbReference>
<comment type="caution">
    <text evidence="6">The sequence shown here is derived from an EMBL/GenBank/DDBJ whole genome shotgun (WGS) entry which is preliminary data.</text>
</comment>
<dbReference type="GeneID" id="78275746"/>
<keyword evidence="7" id="KW-1185">Reference proteome</keyword>
<dbReference type="GO" id="GO:0003677">
    <property type="term" value="F:DNA binding"/>
    <property type="evidence" value="ECO:0007669"/>
    <property type="project" value="UniProtKB-KW"/>
</dbReference>
<dbReference type="InterPro" id="IPR000281">
    <property type="entry name" value="HTH_RpiR"/>
</dbReference>
<dbReference type="Proteomes" id="UP000186705">
    <property type="component" value="Unassembled WGS sequence"/>
</dbReference>
<dbReference type="AlphaFoldDB" id="A0A1U7NLX2"/>
<dbReference type="OrthoDB" id="3684496at2"/>
<dbReference type="InterPro" id="IPR046348">
    <property type="entry name" value="SIS_dom_sf"/>
</dbReference>
<evidence type="ECO:0000313" key="7">
    <source>
        <dbReference type="Proteomes" id="UP000186705"/>
    </source>
</evidence>
<gene>
    <name evidence="6" type="ORF">BO225_07310</name>
</gene>